<dbReference type="EMBL" id="GGEC01038373">
    <property type="protein sequence ID" value="MBX18857.1"/>
    <property type="molecule type" value="Transcribed_RNA"/>
</dbReference>
<protein>
    <submittedName>
        <fullName evidence="2">Uncharacterized protein</fullName>
    </submittedName>
</protein>
<proteinExistence type="predicted"/>
<sequence>MGNTLHHFICNKERQKGKKNSEKITTEKSKTEKRKY</sequence>
<accession>A0A2P2LLJ6</accession>
<feature type="region of interest" description="Disordered" evidence="1">
    <location>
        <begin position="1"/>
        <end position="36"/>
    </location>
</feature>
<dbReference type="AlphaFoldDB" id="A0A2P2LLJ6"/>
<evidence type="ECO:0000256" key="1">
    <source>
        <dbReference type="SAM" id="MobiDB-lite"/>
    </source>
</evidence>
<evidence type="ECO:0000313" key="2">
    <source>
        <dbReference type="EMBL" id="MBX18857.1"/>
    </source>
</evidence>
<name>A0A2P2LLJ6_RHIMU</name>
<organism evidence="2">
    <name type="scientific">Rhizophora mucronata</name>
    <name type="common">Asiatic mangrove</name>
    <dbReference type="NCBI Taxonomy" id="61149"/>
    <lineage>
        <taxon>Eukaryota</taxon>
        <taxon>Viridiplantae</taxon>
        <taxon>Streptophyta</taxon>
        <taxon>Embryophyta</taxon>
        <taxon>Tracheophyta</taxon>
        <taxon>Spermatophyta</taxon>
        <taxon>Magnoliopsida</taxon>
        <taxon>eudicotyledons</taxon>
        <taxon>Gunneridae</taxon>
        <taxon>Pentapetalae</taxon>
        <taxon>rosids</taxon>
        <taxon>fabids</taxon>
        <taxon>Malpighiales</taxon>
        <taxon>Rhizophoraceae</taxon>
        <taxon>Rhizophora</taxon>
    </lineage>
</organism>
<reference evidence="2" key="1">
    <citation type="submission" date="2018-02" db="EMBL/GenBank/DDBJ databases">
        <title>Rhizophora mucronata_Transcriptome.</title>
        <authorList>
            <person name="Meera S.P."/>
            <person name="Sreeshan A."/>
            <person name="Augustine A."/>
        </authorList>
    </citation>
    <scope>NUCLEOTIDE SEQUENCE</scope>
    <source>
        <tissue evidence="2">Leaf</tissue>
    </source>
</reference>
<feature type="compositionally biased region" description="Basic and acidic residues" evidence="1">
    <location>
        <begin position="10"/>
        <end position="30"/>
    </location>
</feature>